<feature type="region of interest" description="Disordered" evidence="4">
    <location>
        <begin position="152"/>
        <end position="276"/>
    </location>
</feature>
<dbReference type="PROSITE" id="PS01173">
    <property type="entry name" value="LIPASE_GDXG_HIS"/>
    <property type="match status" value="1"/>
</dbReference>
<dbReference type="InterPro" id="IPR002168">
    <property type="entry name" value="Lipase_GDXG_HIS_AS"/>
</dbReference>
<feature type="compositionally biased region" description="Basic and acidic residues" evidence="4">
    <location>
        <begin position="470"/>
        <end position="487"/>
    </location>
</feature>
<accession>I2G233</accession>
<feature type="region of interest" description="Disordered" evidence="4">
    <location>
        <begin position="433"/>
        <end position="530"/>
    </location>
</feature>
<evidence type="ECO:0000313" key="6">
    <source>
        <dbReference type="EMBL" id="CCF53226.1"/>
    </source>
</evidence>
<feature type="compositionally biased region" description="Low complexity" evidence="4">
    <location>
        <begin position="223"/>
        <end position="239"/>
    </location>
</feature>
<dbReference type="PANTHER" id="PTHR48081">
    <property type="entry name" value="AB HYDROLASE SUPERFAMILY PROTEIN C4A8.06C"/>
    <property type="match status" value="1"/>
</dbReference>
<feature type="domain" description="Alpha/beta hydrolase fold-3" evidence="5">
    <location>
        <begin position="286"/>
        <end position="408"/>
    </location>
</feature>
<evidence type="ECO:0000256" key="2">
    <source>
        <dbReference type="ARBA" id="ARBA00022801"/>
    </source>
</evidence>
<evidence type="ECO:0000313" key="7">
    <source>
        <dbReference type="Proteomes" id="UP000006174"/>
    </source>
</evidence>
<evidence type="ECO:0000256" key="4">
    <source>
        <dbReference type="SAM" id="MobiDB-lite"/>
    </source>
</evidence>
<feature type="compositionally biased region" description="Basic residues" evidence="4">
    <location>
        <begin position="176"/>
        <end position="189"/>
    </location>
</feature>
<gene>
    <name evidence="6" type="ORF">UHOR_02664</name>
</gene>
<dbReference type="InterPro" id="IPR013094">
    <property type="entry name" value="AB_hydrolase_3"/>
</dbReference>
<dbReference type="OMA" id="PHWVRTE"/>
<organism evidence="6 7">
    <name type="scientific">Ustilago hordei</name>
    <name type="common">Barley covered smut fungus</name>
    <dbReference type="NCBI Taxonomy" id="120017"/>
    <lineage>
        <taxon>Eukaryota</taxon>
        <taxon>Fungi</taxon>
        <taxon>Dikarya</taxon>
        <taxon>Basidiomycota</taxon>
        <taxon>Ustilaginomycotina</taxon>
        <taxon>Ustilaginomycetes</taxon>
        <taxon>Ustilaginales</taxon>
        <taxon>Ustilaginaceae</taxon>
        <taxon>Ustilago</taxon>
    </lineage>
</organism>
<dbReference type="SUPFAM" id="SSF53474">
    <property type="entry name" value="alpha/beta-Hydrolases"/>
    <property type="match status" value="1"/>
</dbReference>
<dbReference type="OrthoDB" id="1662883at2759"/>
<dbReference type="STRING" id="1128400.I2G233"/>
<sequence length="1133" mass="123687">MTITTAGTAVHLAPTVTKIFFKHYYKKAKRSLKSRSRNASTTDPNDRMNARDEFMFDEAFNIVKSFINLGTSDTVEAIQNFTDAPAPPIPWATTLPVMIPMESCDKAAELIIEHLGEKDLSKMVGGEKWWQLRPLPGLQGEWIAMSNDWKKMKSMERKQAQQGPSEGAAAASKKAAQTRRRRRNKRHERARSEIRAMRQKTESAIKRRSQSFKRTSQDRDNARAAAAAAVAEADQANNDTASAVDTEDKVPQPNIDAADLSPETDAEDDDERAAEQEELDRLQRVMLYFHGGGYYFGSLATHRYQIVRYARKFGGKCFAPIYRKAPQYPWPCALQDAVASYLFLIDPPKGAKHKAVDPKKIVVAGDSAGGGLTLALLTVIRDMGLPAPAGAVLISPWCDLTHSFPSILQNTATDIIPPYGFIHKPSTLWPINATKPVKEGKSNEVGNKEDQEGEPRRKVPVGVEEEGEDSEKKESDETEPAARKSIDGGRLQSTATNTDTDIKRRPKEASSSFKLDDGAPPAPDLLWSDPISIRRSDSSKQDIELREQIQLYATNDQLTHPLCSAVLSGSLGGLPPLFILAGDAEVLRDEIVYLAHRAAHPSRYPLRKGLLDHSQRSRENAEQYDSQPTKVHLQIYDQMCHVLTAFAFTSQSRFAYRAVASFVKHVTGAPTNIKNPFPAVEGEGEHGDGEDGEWEEGHGGGTTAVGEADDGISDNVGGEVVSPPLASSLQSSQASMNVPDGNGAVEKALNMTPSSSSSGSGGANGNGSGGLTALTSIDSNSGGGNKPNASSTDSNPIRAEPGSIDQPPNATCDPTVTKTRHRSMSKVLADTLHGHPSGSSSRSATPDPITGPRRGTSDVANEYTGQVPLLRPSFQSFMIRERVDVRGYLRPLEHESSLPALQINPEEIGCIKEGPVERYLDGQTQWAKRFAKTARKVEKQRAKNEQLAHKMLAEAASQGLMDLEGLERKKRELMSKANTPDAEFNAADGSGKSLGLSADDVATGAEKCREKWFWLCDFGPMDLVNETPPPAAIAGRRDTEDALILLRRSLQIRARAYGIQRKSRFWGAEDKPVRAHLRAATGTKLDTKTSTDPTGETVDGEGEKSKKHHHHHRGLRVWNLLMVKKPPTAAKAK</sequence>
<evidence type="ECO:0000259" key="5">
    <source>
        <dbReference type="Pfam" id="PF07859"/>
    </source>
</evidence>
<dbReference type="PANTHER" id="PTHR48081:SF5">
    <property type="entry name" value="ALPHA_BETA HYDROLASE FOLD-3 DOMAIN-CONTAINING PROTEIN"/>
    <property type="match status" value="1"/>
</dbReference>
<keyword evidence="7" id="KW-1185">Reference proteome</keyword>
<dbReference type="Gene3D" id="3.40.50.1820">
    <property type="entry name" value="alpha/beta hydrolase"/>
    <property type="match status" value="2"/>
</dbReference>
<proteinExistence type="inferred from homology"/>
<feature type="compositionally biased region" description="Acidic residues" evidence="4">
    <location>
        <begin position="262"/>
        <end position="272"/>
    </location>
</feature>
<comment type="similarity">
    <text evidence="1">Belongs to the 'GDXG' lipolytic enzyme family.</text>
</comment>
<feature type="compositionally biased region" description="Polar residues" evidence="4">
    <location>
        <begin position="806"/>
        <end position="817"/>
    </location>
</feature>
<dbReference type="GO" id="GO:0016787">
    <property type="term" value="F:hydrolase activity"/>
    <property type="evidence" value="ECO:0007669"/>
    <property type="project" value="UniProtKB-KW"/>
</dbReference>
<dbReference type="AlphaFoldDB" id="I2G233"/>
<dbReference type="HOGENOM" id="CLU_004893_1_0_1"/>
<feature type="compositionally biased region" description="Gly residues" evidence="4">
    <location>
        <begin position="759"/>
        <end position="770"/>
    </location>
</feature>
<feature type="compositionally biased region" description="Basic and acidic residues" evidence="4">
    <location>
        <begin position="436"/>
        <end position="457"/>
    </location>
</feature>
<dbReference type="InterPro" id="IPR029058">
    <property type="entry name" value="AB_hydrolase_fold"/>
</dbReference>
<feature type="active site" evidence="3">
    <location>
        <position position="367"/>
    </location>
</feature>
<feature type="region of interest" description="Disordered" evidence="4">
    <location>
        <begin position="671"/>
        <end position="860"/>
    </location>
</feature>
<comment type="caution">
    <text evidence="6">The sequence shown here is derived from an EMBL/GenBank/DDBJ whole genome shotgun (WGS) entry which is preliminary data.</text>
</comment>
<name>I2G233_USTHO</name>
<evidence type="ECO:0000256" key="1">
    <source>
        <dbReference type="ARBA" id="ARBA00010515"/>
    </source>
</evidence>
<keyword evidence="2" id="KW-0378">Hydrolase</keyword>
<dbReference type="eggNOG" id="KOG1515">
    <property type="taxonomic scope" value="Eukaryota"/>
</dbReference>
<dbReference type="Pfam" id="PF07859">
    <property type="entry name" value="Abhydrolase_3"/>
    <property type="match status" value="1"/>
</dbReference>
<reference evidence="6 7" key="1">
    <citation type="journal article" date="2012" name="Plant Cell">
        <title>Genome comparison of barley and maize smut fungi reveals targeted loss of RNA silencing components and species-specific presence of transposable elements.</title>
        <authorList>
            <person name="Laurie J.D."/>
            <person name="Ali S."/>
            <person name="Linning R."/>
            <person name="Mannhaupt G."/>
            <person name="Wong P."/>
            <person name="Gueldener U."/>
            <person name="Muensterkoetter M."/>
            <person name="Moore R."/>
            <person name="Kahmann R."/>
            <person name="Bakkeren G."/>
            <person name="Schirawski J."/>
        </authorList>
    </citation>
    <scope>NUCLEOTIDE SEQUENCE [LARGE SCALE GENOMIC DNA]</scope>
    <source>
        <strain evidence="7">Uh4875-4</strain>
    </source>
</reference>
<feature type="compositionally biased region" description="Low complexity" evidence="4">
    <location>
        <begin position="720"/>
        <end position="735"/>
    </location>
</feature>
<dbReference type="InterPro" id="IPR033140">
    <property type="entry name" value="Lipase_GDXG_put_SER_AS"/>
</dbReference>
<feature type="region of interest" description="Disordered" evidence="4">
    <location>
        <begin position="1082"/>
        <end position="1113"/>
    </location>
</feature>
<protein>
    <recommendedName>
        <fullName evidence="5">Alpha/beta hydrolase fold-3 domain-containing protein</fullName>
    </recommendedName>
</protein>
<dbReference type="PROSITE" id="PS01174">
    <property type="entry name" value="LIPASE_GDXG_SER"/>
    <property type="match status" value="1"/>
</dbReference>
<feature type="compositionally biased region" description="Basic and acidic residues" evidence="4">
    <location>
        <begin position="190"/>
        <end position="205"/>
    </location>
</feature>
<evidence type="ECO:0000256" key="3">
    <source>
        <dbReference type="PROSITE-ProRule" id="PRU10038"/>
    </source>
</evidence>
<dbReference type="EMBL" id="CAGI01000181">
    <property type="protein sequence ID" value="CCF53226.1"/>
    <property type="molecule type" value="Genomic_DNA"/>
</dbReference>
<dbReference type="Proteomes" id="UP000006174">
    <property type="component" value="Unassembled WGS sequence"/>
</dbReference>
<dbReference type="InterPro" id="IPR050300">
    <property type="entry name" value="GDXG_lipolytic_enzyme"/>
</dbReference>